<proteinExistence type="predicted"/>
<dbReference type="AlphaFoldDB" id="X1TLA8"/>
<organism evidence="1">
    <name type="scientific">marine sediment metagenome</name>
    <dbReference type="NCBI Taxonomy" id="412755"/>
    <lineage>
        <taxon>unclassified sequences</taxon>
        <taxon>metagenomes</taxon>
        <taxon>ecological metagenomes</taxon>
    </lineage>
</organism>
<gene>
    <name evidence="1" type="ORF">S12H4_48685</name>
</gene>
<sequence>FDENWGFECMWNPMQDLLSGRATQLFEYNLAYSIPLYLHVNENSDNENMLQFWWYASLARHLGIGGLSNRDSVKYIALKEAMTLYKKIKTILTRGIFYGISQNIHLHVDEINKLGVITAYNLSSRIQITGVQFDPIKFGLNVSSVEIYNGTNQKISSIKLTLSSNNLYQFRVEIPPLSPIIAILKK</sequence>
<evidence type="ECO:0000313" key="1">
    <source>
        <dbReference type="EMBL" id="GAJ06103.1"/>
    </source>
</evidence>
<feature type="non-terminal residue" evidence="1">
    <location>
        <position position="1"/>
    </location>
</feature>
<reference evidence="1" key="1">
    <citation type="journal article" date="2014" name="Front. Microbiol.">
        <title>High frequency of phylogenetically diverse reductive dehalogenase-homologous genes in deep subseafloor sedimentary metagenomes.</title>
        <authorList>
            <person name="Kawai M."/>
            <person name="Futagami T."/>
            <person name="Toyoda A."/>
            <person name="Takaki Y."/>
            <person name="Nishi S."/>
            <person name="Hori S."/>
            <person name="Arai W."/>
            <person name="Tsubouchi T."/>
            <person name="Morono Y."/>
            <person name="Uchiyama I."/>
            <person name="Ito T."/>
            <person name="Fujiyama A."/>
            <person name="Inagaki F."/>
            <person name="Takami H."/>
        </authorList>
    </citation>
    <scope>NUCLEOTIDE SEQUENCE</scope>
    <source>
        <strain evidence="1">Expedition CK06-06</strain>
    </source>
</reference>
<name>X1TLA8_9ZZZZ</name>
<dbReference type="EMBL" id="BARW01030454">
    <property type="protein sequence ID" value="GAJ06103.1"/>
    <property type="molecule type" value="Genomic_DNA"/>
</dbReference>
<comment type="caution">
    <text evidence="1">The sequence shown here is derived from an EMBL/GenBank/DDBJ whole genome shotgun (WGS) entry which is preliminary data.</text>
</comment>
<protein>
    <submittedName>
        <fullName evidence="1">Uncharacterized protein</fullName>
    </submittedName>
</protein>
<accession>X1TLA8</accession>